<dbReference type="AlphaFoldDB" id="A0A086A6U4"/>
<dbReference type="EMBL" id="JPRH01000004">
    <property type="protein sequence ID" value="KFF12408.1"/>
    <property type="molecule type" value="Genomic_DNA"/>
</dbReference>
<gene>
    <name evidence="1" type="ORF">IW15_12720</name>
</gene>
<reference evidence="1 2" key="1">
    <citation type="submission" date="2014-07" db="EMBL/GenBank/DDBJ databases">
        <title>Genome of Chryseobacterium soli DSM 19298.</title>
        <authorList>
            <person name="Stropko S.J."/>
            <person name="Pipes S.E."/>
            <person name="Newman J."/>
        </authorList>
    </citation>
    <scope>NUCLEOTIDE SEQUENCE [LARGE SCALE GENOMIC DNA]</scope>
    <source>
        <strain evidence="1 2">DSM 19298</strain>
    </source>
</reference>
<sequence length="358" mass="41765">MKPLYLLAVLTALSCSKTIEDRCFIKEAEKNNYIEKKPYTAKQILDEKVNYLTITTLKKFRSFKQDSVYAHESKWRMYEKAKNTYDIDYKLFKDKFSEQFLCFGKQELGNTQYALGRNNLGYWLLKIENNQPSAYFLGLSFSHYYLNEIQAAPIIKDGFLQVEGSLVQIIKVPGLPGHDDYSALEDGKLFTISLKDLIKDSDHDGYNDIFEESFGLNPNNKDTDGDGTDDFNDQNPMFTSEKNKFSELYQMLLPTYATTLDFKKMPYYFEVFKSDCDYFHQINPTEYRVLFSPEDKNRQTGYIKITDVFDFGISKIKKDKKDPNTFYINKWGSGSFSDYTVEYKNGKWEVELVSQTVS</sequence>
<dbReference type="RefSeq" id="WP_034711594.1">
    <property type="nucleotide sequence ID" value="NZ_JPRH01000004.1"/>
</dbReference>
<name>A0A086A6U4_9FLAO</name>
<dbReference type="OrthoDB" id="1237875at2"/>
<dbReference type="Proteomes" id="UP000028705">
    <property type="component" value="Unassembled WGS sequence"/>
</dbReference>
<accession>A0A086A6U4</accession>
<evidence type="ECO:0000313" key="2">
    <source>
        <dbReference type="Proteomes" id="UP000028705"/>
    </source>
</evidence>
<evidence type="ECO:0008006" key="3">
    <source>
        <dbReference type="Google" id="ProtNLM"/>
    </source>
</evidence>
<protein>
    <recommendedName>
        <fullName evidence="3">Lipoprotein</fullName>
    </recommendedName>
</protein>
<organism evidence="1 2">
    <name type="scientific">Chryseobacterium soli</name>
    <dbReference type="NCBI Taxonomy" id="445961"/>
    <lineage>
        <taxon>Bacteria</taxon>
        <taxon>Pseudomonadati</taxon>
        <taxon>Bacteroidota</taxon>
        <taxon>Flavobacteriia</taxon>
        <taxon>Flavobacteriales</taxon>
        <taxon>Weeksellaceae</taxon>
        <taxon>Chryseobacterium group</taxon>
        <taxon>Chryseobacterium</taxon>
    </lineage>
</organism>
<dbReference type="PROSITE" id="PS51257">
    <property type="entry name" value="PROKAR_LIPOPROTEIN"/>
    <property type="match status" value="1"/>
</dbReference>
<keyword evidence="2" id="KW-1185">Reference proteome</keyword>
<dbReference type="eggNOG" id="ENOG5033RFD">
    <property type="taxonomic scope" value="Bacteria"/>
</dbReference>
<comment type="caution">
    <text evidence="1">The sequence shown here is derived from an EMBL/GenBank/DDBJ whole genome shotgun (WGS) entry which is preliminary data.</text>
</comment>
<proteinExistence type="predicted"/>
<evidence type="ECO:0000313" key="1">
    <source>
        <dbReference type="EMBL" id="KFF12408.1"/>
    </source>
</evidence>